<dbReference type="InterPro" id="IPR009045">
    <property type="entry name" value="Zn_M74/Hedgehog-like"/>
</dbReference>
<keyword evidence="5" id="KW-0378">Hydrolase</keyword>
<dbReference type="PIRSF" id="PIRSF018455">
    <property type="entry name" value="MepA"/>
    <property type="match status" value="1"/>
</dbReference>
<keyword evidence="3 10" id="KW-0732">Signal</keyword>
<evidence type="ECO:0000256" key="10">
    <source>
        <dbReference type="SAM" id="SignalP"/>
    </source>
</evidence>
<feature type="disulfide bond" evidence="8">
    <location>
        <begin position="43"/>
        <end position="269"/>
    </location>
</feature>
<keyword evidence="1" id="KW-0645">Protease</keyword>
<evidence type="ECO:0000256" key="6">
    <source>
        <dbReference type="ARBA" id="ARBA00022833"/>
    </source>
</evidence>
<feature type="disulfide bond" evidence="8">
    <location>
        <begin position="187"/>
        <end position="235"/>
    </location>
</feature>
<evidence type="ECO:0000313" key="12">
    <source>
        <dbReference type="Proteomes" id="UP000502699"/>
    </source>
</evidence>
<dbReference type="GO" id="GO:0030288">
    <property type="term" value="C:outer membrane-bounded periplasmic space"/>
    <property type="evidence" value="ECO:0007669"/>
    <property type="project" value="InterPro"/>
</dbReference>
<keyword evidence="8" id="KW-1015">Disulfide bond</keyword>
<evidence type="ECO:0000256" key="8">
    <source>
        <dbReference type="PIRSR" id="PIRSR018455-2"/>
    </source>
</evidence>
<keyword evidence="2" id="KW-0479">Metal-binding</keyword>
<gene>
    <name evidence="11" type="primary">mepA</name>
    <name evidence="11" type="ORF">GWK36_03325</name>
</gene>
<feature type="chain" id="PRO_5026014108" evidence="10">
    <location>
        <begin position="20"/>
        <end position="282"/>
    </location>
</feature>
<evidence type="ECO:0000256" key="3">
    <source>
        <dbReference type="ARBA" id="ARBA00022729"/>
    </source>
</evidence>
<evidence type="ECO:0000256" key="2">
    <source>
        <dbReference type="ARBA" id="ARBA00022723"/>
    </source>
</evidence>
<dbReference type="Pfam" id="PF03411">
    <property type="entry name" value="Peptidase_M74"/>
    <property type="match status" value="1"/>
</dbReference>
<keyword evidence="12" id="KW-1185">Reference proteome</keyword>
<name>A0A6G7VH21_9GAMM</name>
<evidence type="ECO:0000313" key="11">
    <source>
        <dbReference type="EMBL" id="QIK39087.1"/>
    </source>
</evidence>
<organism evidence="11 12">
    <name type="scientific">Caldichromatium japonicum</name>
    <dbReference type="NCBI Taxonomy" id="2699430"/>
    <lineage>
        <taxon>Bacteria</taxon>
        <taxon>Pseudomonadati</taxon>
        <taxon>Pseudomonadota</taxon>
        <taxon>Gammaproteobacteria</taxon>
        <taxon>Chromatiales</taxon>
        <taxon>Chromatiaceae</taxon>
        <taxon>Caldichromatium</taxon>
    </lineage>
</organism>
<protein>
    <submittedName>
        <fullName evidence="11">Penicillin-insensitive murein endopeptidase</fullName>
    </submittedName>
</protein>
<sequence>MIQLGALLGLLLPAALVLANPWASVSAPSSGMTQVVGSTASGCIAGADPLSASGPGYVSVRRYRNRYWGHPELIRFIQDLGHAQMKRTGRLVLIGDLSQPRGGPMPSSHRSHQNGLDVDIWLTLADSPEAARRLMDNNPDPPSMVAVGGRSVSAAWGRDQFALIEIAARHPLVDRIFVNAAIKQELCRIAGSDRAWLRKVRPWWGHDAHFHVRLRCPADSPGCDPQKPLPEGDGCGSDLAWWLSDEVLRGLAKAKPPAKRPEPELPPACRTLLHDPPRIAGE</sequence>
<dbReference type="InterPro" id="IPR005073">
    <property type="entry name" value="Peptidase_M74"/>
</dbReference>
<evidence type="ECO:0000256" key="7">
    <source>
        <dbReference type="ARBA" id="ARBA00023049"/>
    </source>
</evidence>
<dbReference type="NCBIfam" id="NF006947">
    <property type="entry name" value="PRK09429.1"/>
    <property type="match status" value="1"/>
</dbReference>
<evidence type="ECO:0000256" key="9">
    <source>
        <dbReference type="SAM" id="MobiDB-lite"/>
    </source>
</evidence>
<feature type="region of interest" description="Disordered" evidence="9">
    <location>
        <begin position="253"/>
        <end position="282"/>
    </location>
</feature>
<dbReference type="EMBL" id="CP048029">
    <property type="protein sequence ID" value="QIK39087.1"/>
    <property type="molecule type" value="Genomic_DNA"/>
</dbReference>
<dbReference type="GO" id="GO:0004252">
    <property type="term" value="F:serine-type endopeptidase activity"/>
    <property type="evidence" value="ECO:0007669"/>
    <property type="project" value="InterPro"/>
</dbReference>
<dbReference type="AlphaFoldDB" id="A0A6G7VH21"/>
<evidence type="ECO:0000256" key="5">
    <source>
        <dbReference type="ARBA" id="ARBA00022801"/>
    </source>
</evidence>
<dbReference type="GO" id="GO:0046872">
    <property type="term" value="F:metal ion binding"/>
    <property type="evidence" value="ECO:0007669"/>
    <property type="project" value="UniProtKB-KW"/>
</dbReference>
<keyword evidence="4" id="KW-0574">Periplasm</keyword>
<dbReference type="Proteomes" id="UP000502699">
    <property type="component" value="Chromosome"/>
</dbReference>
<dbReference type="Gene3D" id="3.30.1380.10">
    <property type="match status" value="1"/>
</dbReference>
<dbReference type="GO" id="GO:0008237">
    <property type="term" value="F:metallopeptidase activity"/>
    <property type="evidence" value="ECO:0007669"/>
    <property type="project" value="UniProtKB-KW"/>
</dbReference>
<evidence type="ECO:0000256" key="1">
    <source>
        <dbReference type="ARBA" id="ARBA00022670"/>
    </source>
</evidence>
<feature type="disulfide bond" evidence="8">
    <location>
        <begin position="216"/>
        <end position="223"/>
    </location>
</feature>
<dbReference type="SUPFAM" id="SSF55166">
    <property type="entry name" value="Hedgehog/DD-peptidase"/>
    <property type="match status" value="1"/>
</dbReference>
<keyword evidence="6" id="KW-0862">Zinc</keyword>
<evidence type="ECO:0000256" key="4">
    <source>
        <dbReference type="ARBA" id="ARBA00022764"/>
    </source>
</evidence>
<accession>A0A6G7VH21</accession>
<proteinExistence type="predicted"/>
<feature type="compositionally biased region" description="Basic and acidic residues" evidence="9">
    <location>
        <begin position="272"/>
        <end position="282"/>
    </location>
</feature>
<keyword evidence="7" id="KW-0482">Metalloprotease</keyword>
<dbReference type="GO" id="GO:0006508">
    <property type="term" value="P:proteolysis"/>
    <property type="evidence" value="ECO:0007669"/>
    <property type="project" value="UniProtKB-KW"/>
</dbReference>
<dbReference type="KEGG" id="cjap:GWK36_03325"/>
<reference evidence="12" key="1">
    <citation type="submission" date="2020-01" db="EMBL/GenBank/DDBJ databases">
        <title>Caldichromatium gen. nov., sp. nov., a thermophilic purple sulfur bacterium member of the family Chromatiaceae isolated from Nakabusa hot spring, Japan.</title>
        <authorList>
            <person name="Saini M.K."/>
            <person name="Hanada S."/>
            <person name="Tank M."/>
        </authorList>
    </citation>
    <scope>NUCLEOTIDE SEQUENCE [LARGE SCALE GENOMIC DNA]</scope>
    <source>
        <strain evidence="12">No.7</strain>
    </source>
</reference>
<feature type="signal peptide" evidence="10">
    <location>
        <begin position="1"/>
        <end position="19"/>
    </location>
</feature>